<evidence type="ECO:0000256" key="1">
    <source>
        <dbReference type="ARBA" id="ARBA00022821"/>
    </source>
</evidence>
<protein>
    <submittedName>
        <fullName evidence="2">Uncharacterized protein</fullName>
    </submittedName>
</protein>
<dbReference type="OrthoDB" id="1428032at2759"/>
<sequence>MTALQSLTLSDLSNLASLPEWLGNLGLLHEFNISQCPKLMYLPKSIQCLTGLKILRIDGCSGLEKRCKVNTGEDWPKIAHIQCIDVQNIRMFYGKGGSYYSADDWF</sequence>
<keyword evidence="3" id="KW-1185">Reference proteome</keyword>
<keyword evidence="1" id="KW-0611">Plant defense</keyword>
<accession>A0A2Z6PM19</accession>
<dbReference type="InterPro" id="IPR032675">
    <property type="entry name" value="LRR_dom_sf"/>
</dbReference>
<dbReference type="PANTHER" id="PTHR36766:SF42">
    <property type="entry name" value="NB-ARC DOMAIN DISEASE RESISTANCE PROTEIN"/>
    <property type="match status" value="1"/>
</dbReference>
<dbReference type="EMBL" id="DF974334">
    <property type="protein sequence ID" value="GAU47639.1"/>
    <property type="molecule type" value="Genomic_DNA"/>
</dbReference>
<dbReference type="PANTHER" id="PTHR36766">
    <property type="entry name" value="PLANT BROAD-SPECTRUM MILDEW RESISTANCE PROTEIN RPW8"/>
    <property type="match status" value="1"/>
</dbReference>
<dbReference type="Gene3D" id="3.80.10.10">
    <property type="entry name" value="Ribonuclease Inhibitor"/>
    <property type="match status" value="1"/>
</dbReference>
<dbReference type="GO" id="GO:0006952">
    <property type="term" value="P:defense response"/>
    <property type="evidence" value="ECO:0007669"/>
    <property type="project" value="UniProtKB-KW"/>
</dbReference>
<evidence type="ECO:0000313" key="2">
    <source>
        <dbReference type="EMBL" id="GAU47639.1"/>
    </source>
</evidence>
<name>A0A2Z6PM19_TRISU</name>
<dbReference type="Proteomes" id="UP000242715">
    <property type="component" value="Unassembled WGS sequence"/>
</dbReference>
<proteinExistence type="predicted"/>
<reference evidence="3" key="1">
    <citation type="journal article" date="2017" name="Front. Plant Sci.">
        <title>Climate Clever Clovers: New Paradigm to Reduce the Environmental Footprint of Ruminants by Breeding Low Methanogenic Forages Utilizing Haplotype Variation.</title>
        <authorList>
            <person name="Kaur P."/>
            <person name="Appels R."/>
            <person name="Bayer P.E."/>
            <person name="Keeble-Gagnere G."/>
            <person name="Wang J."/>
            <person name="Hirakawa H."/>
            <person name="Shirasawa K."/>
            <person name="Vercoe P."/>
            <person name="Stefanova K."/>
            <person name="Durmic Z."/>
            <person name="Nichols P."/>
            <person name="Revell C."/>
            <person name="Isobe S.N."/>
            <person name="Edwards D."/>
            <person name="Erskine W."/>
        </authorList>
    </citation>
    <scope>NUCLEOTIDE SEQUENCE [LARGE SCALE GENOMIC DNA]</scope>
    <source>
        <strain evidence="3">cv. Daliak</strain>
    </source>
</reference>
<organism evidence="2 3">
    <name type="scientific">Trifolium subterraneum</name>
    <name type="common">Subterranean clover</name>
    <dbReference type="NCBI Taxonomy" id="3900"/>
    <lineage>
        <taxon>Eukaryota</taxon>
        <taxon>Viridiplantae</taxon>
        <taxon>Streptophyta</taxon>
        <taxon>Embryophyta</taxon>
        <taxon>Tracheophyta</taxon>
        <taxon>Spermatophyta</taxon>
        <taxon>Magnoliopsida</taxon>
        <taxon>eudicotyledons</taxon>
        <taxon>Gunneridae</taxon>
        <taxon>Pentapetalae</taxon>
        <taxon>rosids</taxon>
        <taxon>fabids</taxon>
        <taxon>Fabales</taxon>
        <taxon>Fabaceae</taxon>
        <taxon>Papilionoideae</taxon>
        <taxon>50 kb inversion clade</taxon>
        <taxon>NPAAA clade</taxon>
        <taxon>Hologalegina</taxon>
        <taxon>IRL clade</taxon>
        <taxon>Trifolieae</taxon>
        <taxon>Trifolium</taxon>
    </lineage>
</organism>
<dbReference type="AlphaFoldDB" id="A0A2Z6PM19"/>
<evidence type="ECO:0000313" key="3">
    <source>
        <dbReference type="Proteomes" id="UP000242715"/>
    </source>
</evidence>
<dbReference type="SUPFAM" id="SSF52047">
    <property type="entry name" value="RNI-like"/>
    <property type="match status" value="1"/>
</dbReference>
<gene>
    <name evidence="2" type="ORF">TSUD_238580</name>
</gene>